<name>A0A9X1C972_9FLAO</name>
<evidence type="ECO:0000313" key="3">
    <source>
        <dbReference type="EMBL" id="MBP1839688.1"/>
    </source>
</evidence>
<evidence type="ECO:0000259" key="2">
    <source>
        <dbReference type="Pfam" id="PF13472"/>
    </source>
</evidence>
<gene>
    <name evidence="3" type="ORF">J2Z56_001599</name>
    <name evidence="4" type="ORF">J2Z57_001425</name>
</gene>
<dbReference type="SUPFAM" id="SSF52266">
    <property type="entry name" value="SGNH hydrolase"/>
    <property type="match status" value="1"/>
</dbReference>
<comment type="caution">
    <text evidence="3">The sequence shown here is derived from an EMBL/GenBank/DDBJ whole genome shotgun (WGS) entry which is preliminary data.</text>
</comment>
<dbReference type="EMBL" id="JAUSUU010000003">
    <property type="protein sequence ID" value="MDQ0334992.1"/>
    <property type="molecule type" value="Genomic_DNA"/>
</dbReference>
<dbReference type="Pfam" id="PF13472">
    <property type="entry name" value="Lipase_GDSL_2"/>
    <property type="match status" value="1"/>
</dbReference>
<dbReference type="Gene3D" id="3.40.50.1110">
    <property type="entry name" value="SGNH hydrolase"/>
    <property type="match status" value="1"/>
</dbReference>
<dbReference type="OrthoDB" id="9764375at2"/>
<evidence type="ECO:0000313" key="6">
    <source>
        <dbReference type="Proteomes" id="UP001231587"/>
    </source>
</evidence>
<keyword evidence="6" id="KW-1185">Reference proteome</keyword>
<organism evidence="3 5">
    <name type="scientific">Formosa algae</name>
    <dbReference type="NCBI Taxonomy" id="225843"/>
    <lineage>
        <taxon>Bacteria</taxon>
        <taxon>Pseudomonadati</taxon>
        <taxon>Bacteroidota</taxon>
        <taxon>Flavobacteriia</taxon>
        <taxon>Flavobacteriales</taxon>
        <taxon>Flavobacteriaceae</taxon>
        <taxon>Formosa</taxon>
    </lineage>
</organism>
<dbReference type="EMBL" id="JAGGJQ010000003">
    <property type="protein sequence ID" value="MBP1839688.1"/>
    <property type="molecule type" value="Genomic_DNA"/>
</dbReference>
<evidence type="ECO:0000313" key="4">
    <source>
        <dbReference type="EMBL" id="MDQ0334992.1"/>
    </source>
</evidence>
<dbReference type="Gene3D" id="2.60.120.1360">
    <property type="match status" value="1"/>
</dbReference>
<reference evidence="3" key="1">
    <citation type="submission" date="2021-03" db="EMBL/GenBank/DDBJ databases">
        <title>Genomic Encyclopedia of Type Strains, Phase IV (KMG-IV): sequencing the most valuable type-strain genomes for metagenomic binning, comparative biology and taxonomic classification.</title>
        <authorList>
            <person name="Goeker M."/>
        </authorList>
    </citation>
    <scope>NUCLEOTIDE SEQUENCE</scope>
    <source>
        <strain evidence="3">DSM 15523</strain>
        <strain evidence="4 6">DSM 16476</strain>
    </source>
</reference>
<dbReference type="Proteomes" id="UP001138672">
    <property type="component" value="Unassembled WGS sequence"/>
</dbReference>
<dbReference type="PANTHER" id="PTHR30383">
    <property type="entry name" value="THIOESTERASE 1/PROTEASE 1/LYSOPHOSPHOLIPASE L1"/>
    <property type="match status" value="1"/>
</dbReference>
<dbReference type="AlphaFoldDB" id="A0A9X1C972"/>
<dbReference type="GO" id="GO:0016788">
    <property type="term" value="F:hydrolase activity, acting on ester bonds"/>
    <property type="evidence" value="ECO:0007669"/>
    <property type="project" value="UniProtKB-ARBA"/>
</dbReference>
<evidence type="ECO:0000256" key="1">
    <source>
        <dbReference type="SAM" id="SignalP"/>
    </source>
</evidence>
<feature type="domain" description="SGNH hydrolase-type esterase" evidence="2">
    <location>
        <begin position="253"/>
        <end position="397"/>
    </location>
</feature>
<accession>A0A9X1C972</accession>
<dbReference type="InterPro" id="IPR013830">
    <property type="entry name" value="SGNH_hydro"/>
</dbReference>
<dbReference type="RefSeq" id="WP_057779059.1">
    <property type="nucleotide sequence ID" value="NZ_JAGGJQ010000003.1"/>
</dbReference>
<feature type="signal peptide" evidence="1">
    <location>
        <begin position="1"/>
        <end position="18"/>
    </location>
</feature>
<dbReference type="Proteomes" id="UP001231587">
    <property type="component" value="Unassembled WGS sequence"/>
</dbReference>
<proteinExistence type="predicted"/>
<dbReference type="InterPro" id="IPR051532">
    <property type="entry name" value="Ester_Hydrolysis_Enzymes"/>
</dbReference>
<protein>
    <submittedName>
        <fullName evidence="3">Lysophospholipase L1-like esterase</fullName>
    </submittedName>
</protein>
<dbReference type="PANTHER" id="PTHR30383:SF29">
    <property type="entry name" value="SGNH HYDROLASE-TYPE ESTERASE DOMAIN-CONTAINING PROTEIN"/>
    <property type="match status" value="1"/>
</dbReference>
<keyword evidence="1" id="KW-0732">Signal</keyword>
<evidence type="ECO:0000313" key="5">
    <source>
        <dbReference type="Proteomes" id="UP001138672"/>
    </source>
</evidence>
<sequence length="431" mass="49944">MKFKLLLLSILISTPIFAQDYILDSITLKYGHLINFKANTFQYASESPYFKKLFSDFDSIYAGKKKKLHVFHIGGSHIQADIYSNKIRTYLQNMNEVSLGQRGFVFPFHLAHTNNPTNYRIEADNDQWQGYRCSVRKDSVAWGLAGVSAAFRGTEDQIYVKANYKNYTKKPYTFNTLRVFYNTWMEDYDLTIADATLIKSDTTNYDGMYTEFRLNKTIDSVALNLKIKDPNCVSPEFLLMGMEFMNDDPGIEYTSIGVNGASYAWYERAAYFEKQLQLYKPDMFIISIGTNDAYMPKADFKAEEFRAYYESFIQMIQRANPQCAILLTVPNDDYYKKSYANPNTAVQQRIIIELTKKYRMAVWDLYSVMGGLGSSNDWYNAKLMPRDRIHFTQLGYSIKADLFLKAMVDAWAESTGKDKTLLLNHFKHLNE</sequence>
<dbReference type="InterPro" id="IPR036514">
    <property type="entry name" value="SGNH_hydro_sf"/>
</dbReference>
<feature type="chain" id="PRO_5040772883" evidence="1">
    <location>
        <begin position="19"/>
        <end position="431"/>
    </location>
</feature>